<protein>
    <submittedName>
        <fullName evidence="2">Uncharacterized protein</fullName>
    </submittedName>
</protein>
<name>A0A117S001_9ACTN</name>
<feature type="region of interest" description="Disordered" evidence="1">
    <location>
        <begin position="188"/>
        <end position="207"/>
    </location>
</feature>
<accession>A0A117S001</accession>
<dbReference type="AlphaFoldDB" id="A0A117S001"/>
<gene>
    <name evidence="2" type="ORF">AQJ91_21870</name>
</gene>
<dbReference type="Proteomes" id="UP000053260">
    <property type="component" value="Unassembled WGS sequence"/>
</dbReference>
<dbReference type="InterPro" id="IPR046300">
    <property type="entry name" value="DUF6415"/>
</dbReference>
<dbReference type="OrthoDB" id="4240389at2"/>
<dbReference type="EMBL" id="LMXB01000056">
    <property type="protein sequence ID" value="KUO19056.1"/>
    <property type="molecule type" value="Genomic_DNA"/>
</dbReference>
<sequence>MPENTLLPLDADTIRMAYDSVLWAPRLPTGEELDTLKEQLQGHVQLLVPDVQDLAARMRGEMRRLTVHVLVRAFQLLEEYADGPPACDVYDLATIARALLTLYRHPGPLGVPTGADEIAEEIRRRLCGACWEPIADDELHERRTFGSDSSGGIHGYAHTELCVDRSPLLALCHHSACAGGRARTEISCGTSLDPGHESPPTAAGGTS</sequence>
<proteinExistence type="predicted"/>
<dbReference type="Pfam" id="PF19979">
    <property type="entry name" value="DUF6415"/>
    <property type="match status" value="1"/>
</dbReference>
<evidence type="ECO:0000313" key="3">
    <source>
        <dbReference type="Proteomes" id="UP000053260"/>
    </source>
</evidence>
<evidence type="ECO:0000256" key="1">
    <source>
        <dbReference type="SAM" id="MobiDB-lite"/>
    </source>
</evidence>
<reference evidence="2 3" key="1">
    <citation type="submission" date="2015-10" db="EMBL/GenBank/DDBJ databases">
        <title>Draft genome sequence of Streptomyces sp. RV15, isolated from a marine sponge.</title>
        <authorList>
            <person name="Ruckert C."/>
            <person name="Abdelmohsen U.R."/>
            <person name="Winkler A."/>
            <person name="Hentschel U."/>
            <person name="Kalinowski J."/>
            <person name="Kampfer P."/>
            <person name="Glaeser S."/>
        </authorList>
    </citation>
    <scope>NUCLEOTIDE SEQUENCE [LARGE SCALE GENOMIC DNA]</scope>
    <source>
        <strain evidence="2 3">RV15</strain>
    </source>
</reference>
<comment type="caution">
    <text evidence="2">The sequence shown here is derived from an EMBL/GenBank/DDBJ whole genome shotgun (WGS) entry which is preliminary data.</text>
</comment>
<dbReference type="RefSeq" id="WP_067024310.1">
    <property type="nucleotide sequence ID" value="NZ_KQ949087.1"/>
</dbReference>
<evidence type="ECO:0000313" key="2">
    <source>
        <dbReference type="EMBL" id="KUO19056.1"/>
    </source>
</evidence>
<organism evidence="2 3">
    <name type="scientific">Streptomyces dysideae</name>
    <dbReference type="NCBI Taxonomy" id="909626"/>
    <lineage>
        <taxon>Bacteria</taxon>
        <taxon>Bacillati</taxon>
        <taxon>Actinomycetota</taxon>
        <taxon>Actinomycetes</taxon>
        <taxon>Kitasatosporales</taxon>
        <taxon>Streptomycetaceae</taxon>
        <taxon>Streptomyces</taxon>
    </lineage>
</organism>
<keyword evidence="3" id="KW-1185">Reference proteome</keyword>